<sequence>MELYPNPIQDRLGPMTPVPEAPPRYQPRQVKSEQVRDIIQTVREVQAEIREHVEKRKREQADMMQQIQIIHTISGGPIGTSNISRKNHERKVPHVDEGQGIFMVG</sequence>
<accession>A0AAD9U3A7</accession>
<reference evidence="2" key="1">
    <citation type="journal article" date="2023" name="Plant J.">
        <title>Genome sequences and population genomics provide insights into the demographic history, inbreeding, and mutation load of two 'living fossil' tree species of Dipteronia.</title>
        <authorList>
            <person name="Feng Y."/>
            <person name="Comes H.P."/>
            <person name="Chen J."/>
            <person name="Zhu S."/>
            <person name="Lu R."/>
            <person name="Zhang X."/>
            <person name="Li P."/>
            <person name="Qiu J."/>
            <person name="Olsen K.M."/>
            <person name="Qiu Y."/>
        </authorList>
    </citation>
    <scope>NUCLEOTIDE SEQUENCE</scope>
    <source>
        <strain evidence="2">KIB01</strain>
    </source>
</reference>
<proteinExistence type="predicted"/>
<dbReference type="EMBL" id="JANJYI010000006">
    <property type="protein sequence ID" value="KAK2646716.1"/>
    <property type="molecule type" value="Genomic_DNA"/>
</dbReference>
<evidence type="ECO:0000313" key="3">
    <source>
        <dbReference type="Proteomes" id="UP001280121"/>
    </source>
</evidence>
<evidence type="ECO:0000313" key="2">
    <source>
        <dbReference type="EMBL" id="KAK2646716.1"/>
    </source>
</evidence>
<dbReference type="AlphaFoldDB" id="A0AAD9U3A7"/>
<protein>
    <submittedName>
        <fullName evidence="2">Uncharacterized protein</fullName>
    </submittedName>
</protein>
<gene>
    <name evidence="2" type="ORF">Ddye_021911</name>
</gene>
<feature type="compositionally biased region" description="Pro residues" evidence="1">
    <location>
        <begin position="16"/>
        <end position="25"/>
    </location>
</feature>
<feature type="region of interest" description="Disordered" evidence="1">
    <location>
        <begin position="1"/>
        <end position="33"/>
    </location>
</feature>
<name>A0AAD9U3A7_9ROSI</name>
<dbReference type="Proteomes" id="UP001280121">
    <property type="component" value="Unassembled WGS sequence"/>
</dbReference>
<comment type="caution">
    <text evidence="2">The sequence shown here is derived from an EMBL/GenBank/DDBJ whole genome shotgun (WGS) entry which is preliminary data.</text>
</comment>
<keyword evidence="3" id="KW-1185">Reference proteome</keyword>
<organism evidence="2 3">
    <name type="scientific">Dipteronia dyeriana</name>
    <dbReference type="NCBI Taxonomy" id="168575"/>
    <lineage>
        <taxon>Eukaryota</taxon>
        <taxon>Viridiplantae</taxon>
        <taxon>Streptophyta</taxon>
        <taxon>Embryophyta</taxon>
        <taxon>Tracheophyta</taxon>
        <taxon>Spermatophyta</taxon>
        <taxon>Magnoliopsida</taxon>
        <taxon>eudicotyledons</taxon>
        <taxon>Gunneridae</taxon>
        <taxon>Pentapetalae</taxon>
        <taxon>rosids</taxon>
        <taxon>malvids</taxon>
        <taxon>Sapindales</taxon>
        <taxon>Sapindaceae</taxon>
        <taxon>Hippocastanoideae</taxon>
        <taxon>Acereae</taxon>
        <taxon>Dipteronia</taxon>
    </lineage>
</organism>
<feature type="region of interest" description="Disordered" evidence="1">
    <location>
        <begin position="74"/>
        <end position="105"/>
    </location>
</feature>
<evidence type="ECO:0000256" key="1">
    <source>
        <dbReference type="SAM" id="MobiDB-lite"/>
    </source>
</evidence>